<dbReference type="InterPro" id="IPR012337">
    <property type="entry name" value="RNaseH-like_sf"/>
</dbReference>
<protein>
    <recommendedName>
        <fullName evidence="1">DUF4371 domain-containing protein</fullName>
    </recommendedName>
</protein>
<sequence length="528" mass="60105">MAEGGGETDLVAELLTKPFSRIFQEKREIVTKGQPTPQLAALTQQVKGFVRHFQSTNYERYSWLTASEKSCKLYCWECLLFATERLGVWSHVGFANLGRLTKAATRHKRRAGHLQATVLLKTFGETRVDLQINEQVCSETELHNKKFKKNREISKRLIDCVIFLGKQELSVRGHDEHKESTNKGNYVELLSFVAEHDTDLHYHLSTNKVFTGTSGKIQNDLISAIGEVIGEEIRREINQAPFVAVMVDETTDVSNRAQLALMVRYVTDTGVKERFVRFDDVTGNKRADDIAALLIQFLEDHDCLDKVMAQCFDGAAVMASGLNGVQAKVKDKAPLALFIHCYAHQLNLVLTQGVSKLRECRILFSHLNGLAAYFSRSPKRTQLPTASRVAPTRWQYSSRPVNTVFEKRAALQELFEHILEHHDEYDEESVRCADRYKAHLENFEFCFLLSTFHGIFEYSDVLFGVLQNNKLDVQLCLKRVDEFCDTIEREKRDGLLTFLSPLCVKQVPQAHGEAKQRETFVHGTSTPQ</sequence>
<feature type="domain" description="DUF4371" evidence="1">
    <location>
        <begin position="157"/>
        <end position="324"/>
    </location>
</feature>
<accession>A0AAW1F8S9</accession>
<evidence type="ECO:0000313" key="3">
    <source>
        <dbReference type="Proteomes" id="UP001488805"/>
    </source>
</evidence>
<dbReference type="PANTHER" id="PTHR45749:SF28">
    <property type="entry name" value="ZINC FINGER MYM-TYPE PROTEIN 1-LIKE-RELATED"/>
    <property type="match status" value="1"/>
</dbReference>
<organism evidence="2 3">
    <name type="scientific">Zoarces viviparus</name>
    <name type="common">Viviparous eelpout</name>
    <name type="synonym">Blennius viviparus</name>
    <dbReference type="NCBI Taxonomy" id="48416"/>
    <lineage>
        <taxon>Eukaryota</taxon>
        <taxon>Metazoa</taxon>
        <taxon>Chordata</taxon>
        <taxon>Craniata</taxon>
        <taxon>Vertebrata</taxon>
        <taxon>Euteleostomi</taxon>
        <taxon>Actinopterygii</taxon>
        <taxon>Neopterygii</taxon>
        <taxon>Teleostei</taxon>
        <taxon>Neoteleostei</taxon>
        <taxon>Acanthomorphata</taxon>
        <taxon>Eupercaria</taxon>
        <taxon>Perciformes</taxon>
        <taxon>Cottioidei</taxon>
        <taxon>Zoarcales</taxon>
        <taxon>Zoarcidae</taxon>
        <taxon>Zoarcinae</taxon>
        <taxon>Zoarces</taxon>
    </lineage>
</organism>
<evidence type="ECO:0000313" key="2">
    <source>
        <dbReference type="EMBL" id="KAK9531031.1"/>
    </source>
</evidence>
<name>A0AAW1F8S9_ZOAVI</name>
<dbReference type="EMBL" id="JBCEZU010000089">
    <property type="protein sequence ID" value="KAK9531031.1"/>
    <property type="molecule type" value="Genomic_DNA"/>
</dbReference>
<proteinExistence type="predicted"/>
<reference evidence="2 3" key="1">
    <citation type="journal article" date="2024" name="Genome Biol. Evol.">
        <title>Chromosome-level genome assembly of the viviparous eelpout Zoarces viviparus.</title>
        <authorList>
            <person name="Fuhrmann N."/>
            <person name="Brasseur M.V."/>
            <person name="Bakowski C.E."/>
            <person name="Podsiadlowski L."/>
            <person name="Prost S."/>
            <person name="Krehenwinkel H."/>
            <person name="Mayer C."/>
        </authorList>
    </citation>
    <scope>NUCLEOTIDE SEQUENCE [LARGE SCALE GENOMIC DNA]</scope>
    <source>
        <strain evidence="2">NO-MEL_2022_Ind0_liver</strain>
    </source>
</reference>
<dbReference type="Proteomes" id="UP001488805">
    <property type="component" value="Unassembled WGS sequence"/>
</dbReference>
<keyword evidence="3" id="KW-1185">Reference proteome</keyword>
<dbReference type="PANTHER" id="PTHR45749">
    <property type="match status" value="1"/>
</dbReference>
<dbReference type="Pfam" id="PF14291">
    <property type="entry name" value="DUF4371"/>
    <property type="match status" value="1"/>
</dbReference>
<dbReference type="SUPFAM" id="SSF53098">
    <property type="entry name" value="Ribonuclease H-like"/>
    <property type="match status" value="1"/>
</dbReference>
<comment type="caution">
    <text evidence="2">The sequence shown here is derived from an EMBL/GenBank/DDBJ whole genome shotgun (WGS) entry which is preliminary data.</text>
</comment>
<dbReference type="AlphaFoldDB" id="A0AAW1F8S9"/>
<dbReference type="InterPro" id="IPR025398">
    <property type="entry name" value="DUF4371"/>
</dbReference>
<gene>
    <name evidence="2" type="ORF">VZT92_010483</name>
</gene>
<evidence type="ECO:0000259" key="1">
    <source>
        <dbReference type="Pfam" id="PF14291"/>
    </source>
</evidence>